<dbReference type="InterPro" id="IPR050738">
    <property type="entry name" value="Sulfatase"/>
</dbReference>
<keyword evidence="5" id="KW-0378">Hydrolase</keyword>
<dbReference type="EMBL" id="JBHUJB010000047">
    <property type="protein sequence ID" value="MFD2159572.1"/>
    <property type="molecule type" value="Genomic_DNA"/>
</dbReference>
<comment type="cofactor">
    <cofactor evidence="1">
        <name>Ca(2+)</name>
        <dbReference type="ChEBI" id="CHEBI:29108"/>
    </cofactor>
</comment>
<evidence type="ECO:0000256" key="6">
    <source>
        <dbReference type="ARBA" id="ARBA00022837"/>
    </source>
</evidence>
<keyword evidence="6" id="KW-0106">Calcium</keyword>
<dbReference type="PANTHER" id="PTHR42693">
    <property type="entry name" value="ARYLSULFATASE FAMILY MEMBER"/>
    <property type="match status" value="1"/>
</dbReference>
<evidence type="ECO:0000256" key="3">
    <source>
        <dbReference type="ARBA" id="ARBA00022723"/>
    </source>
</evidence>
<comment type="caution">
    <text evidence="10">The sequence shown here is derived from an EMBL/GenBank/DDBJ whole genome shotgun (WGS) entry which is preliminary data.</text>
</comment>
<feature type="domain" description="Fibronectin type-III" evidence="9">
    <location>
        <begin position="20"/>
        <end position="108"/>
    </location>
</feature>
<dbReference type="Gene3D" id="3.40.720.10">
    <property type="entry name" value="Alkaline Phosphatase, subunit A"/>
    <property type="match status" value="1"/>
</dbReference>
<dbReference type="Gene3D" id="3.30.1120.10">
    <property type="match status" value="1"/>
</dbReference>
<evidence type="ECO:0000259" key="9">
    <source>
        <dbReference type="PROSITE" id="PS50853"/>
    </source>
</evidence>
<keyword evidence="11" id="KW-1185">Reference proteome</keyword>
<organism evidence="10 11">
    <name type="scientific">Rubritalea tangerina</name>
    <dbReference type="NCBI Taxonomy" id="430798"/>
    <lineage>
        <taxon>Bacteria</taxon>
        <taxon>Pseudomonadati</taxon>
        <taxon>Verrucomicrobiota</taxon>
        <taxon>Verrucomicrobiia</taxon>
        <taxon>Verrucomicrobiales</taxon>
        <taxon>Rubritaleaceae</taxon>
        <taxon>Rubritalea</taxon>
    </lineage>
</organism>
<dbReference type="PROSITE" id="PS50853">
    <property type="entry name" value="FN3"/>
    <property type="match status" value="2"/>
</dbReference>
<sequence>MKALLSAFLLSVNWLIATDTPTQGIASPAGPTTISLSWNDNANDESGYEIQRHNGDLQWSTVASLPRNAFQHYDRGLTPSTTYYYRLRALGTPHSSWLTLDPATTTIKMNILFFLADDMGYKDIVGLRDATIDGPTIYETPALDQLIADGLSINNAYCSGPRCVVARRSILSGKYDWRPEAIPNNDYYLDHHGDPIGGGLWAGGTTVAGAEVGAGVTIPNDNVTYGEATTADYLTCYIGKYHLGESPSATPLVGYTFGDQPARGPRAQGFDVSIGAGHAGAPPASYFSVENQHNLGHYTFELPDLDDPDFGTTAPVQGEYITDRLTQKAIGFINHSLTANPNDPFFLTLAHYAVHTPAEAKISDINYFKAKKINMAAELATHPMAATPLITDTTTKTRMLQDNFVYAAMLKSYDDSIAALRAHLAATDDPRNPGKKLSETTIIIVSSDHGGKSTTPIDDNKPLEDDNSDPFNPSPTFDAVSGTYKSGTPNAYSSYPTSNYPYRQGKTWVYEGGLKIPLIVYYPGLTTAGSRSNAFVHGADFFSTFVDMAGAPQNAEATDSISFMQTLAEPTRAARTELHHFFTNANKGTGNPAIAAYRKGDYKLLYFMVQRKLELYNLAADPYEQNDLAATRPELADEMLKQIYDQFLSTGGKMPKPGSNTWSSEQQILVDNGFINALPALPDAPPSDLTLTTLSDTTIQLDWNVNASNATHNIIYRRSDPDAEDSYREIAFLPITTTTFIDTELSPGGKYRYRVESENLAGWATSNTGNKTLTLTNSGSTLPALAADDSITTVPGELRIIYPLINDQGEGALQIQSVTTPTIGAAVHDGSRIFYQAPENFASNATLSYTLIDEAGQTSTATVTLTLPIPKQGTSLEHWDFDETALSQLENTQSNSGLTFYGATSPKVATNGSGQLLLQQDSKNHNRNSNAISGAPYSSGSFTLNYHLSSLDLTNSQTGASLGFGFRDDLTKNDIALARLRLVSGTLVLEARHPSTTLLYAFPSNTSTLNNATVSITLDLDADTFTTALTLNGSEAFTPITLPTNPVAPQLTAIKFQGNQDASLWAASDTAAVDYLEIIQNATTNTLYHHWAATYPWDGERLTAPLDDPDADGLSNIIEFAFGSPPNLTNSSSPISIDPATLQINFTPIRDTTHLHYQVEFSNDLNDWSSTPPQLITTPANTPVQVDLPSNDKSFGRVTVGSNPQ</sequence>
<dbReference type="InterPro" id="IPR013783">
    <property type="entry name" value="Ig-like_fold"/>
</dbReference>
<protein>
    <submittedName>
        <fullName evidence="10">Sulfatase-like hydrolase/transferase</fullName>
    </submittedName>
</protein>
<dbReference type="InterPro" id="IPR017850">
    <property type="entry name" value="Alkaline_phosphatase_core_sf"/>
</dbReference>
<evidence type="ECO:0000256" key="2">
    <source>
        <dbReference type="ARBA" id="ARBA00008779"/>
    </source>
</evidence>
<evidence type="ECO:0000313" key="11">
    <source>
        <dbReference type="Proteomes" id="UP001597389"/>
    </source>
</evidence>
<dbReference type="Proteomes" id="UP001597389">
    <property type="component" value="Unassembled WGS sequence"/>
</dbReference>
<name>A0ABW4ZCL1_9BACT</name>
<dbReference type="Pfam" id="PF17963">
    <property type="entry name" value="Big_9"/>
    <property type="match status" value="1"/>
</dbReference>
<dbReference type="SUPFAM" id="SSF53649">
    <property type="entry name" value="Alkaline phosphatase-like"/>
    <property type="match status" value="1"/>
</dbReference>
<dbReference type="InterPro" id="IPR003961">
    <property type="entry name" value="FN3_dom"/>
</dbReference>
<evidence type="ECO:0000256" key="4">
    <source>
        <dbReference type="ARBA" id="ARBA00022729"/>
    </source>
</evidence>
<evidence type="ECO:0000313" key="10">
    <source>
        <dbReference type="EMBL" id="MFD2159572.1"/>
    </source>
</evidence>
<dbReference type="SMART" id="SM00060">
    <property type="entry name" value="FN3"/>
    <property type="match status" value="2"/>
</dbReference>
<keyword evidence="4 8" id="KW-0732">Signal</keyword>
<dbReference type="PANTHER" id="PTHR42693:SF42">
    <property type="entry name" value="ARYLSULFATASE G"/>
    <property type="match status" value="1"/>
</dbReference>
<feature type="chain" id="PRO_5046636943" evidence="8">
    <location>
        <begin position="18"/>
        <end position="1205"/>
    </location>
</feature>
<dbReference type="CDD" id="cd00063">
    <property type="entry name" value="FN3"/>
    <property type="match status" value="2"/>
</dbReference>
<feature type="signal peptide" evidence="8">
    <location>
        <begin position="1"/>
        <end position="17"/>
    </location>
</feature>
<dbReference type="SUPFAM" id="SSF49265">
    <property type="entry name" value="Fibronectin type III"/>
    <property type="match status" value="1"/>
</dbReference>
<dbReference type="InterPro" id="IPR000917">
    <property type="entry name" value="Sulfatase_N"/>
</dbReference>
<dbReference type="InterPro" id="IPR036116">
    <property type="entry name" value="FN3_sf"/>
</dbReference>
<evidence type="ECO:0000256" key="8">
    <source>
        <dbReference type="SAM" id="SignalP"/>
    </source>
</evidence>
<dbReference type="Gene3D" id="2.60.40.10">
    <property type="entry name" value="Immunoglobulins"/>
    <property type="match status" value="2"/>
</dbReference>
<proteinExistence type="inferred from homology"/>
<feature type="region of interest" description="Disordered" evidence="7">
    <location>
        <begin position="447"/>
        <end position="474"/>
    </location>
</feature>
<dbReference type="Pfam" id="PF00884">
    <property type="entry name" value="Sulfatase"/>
    <property type="match status" value="1"/>
</dbReference>
<gene>
    <name evidence="10" type="ORF">ACFSW8_11725</name>
</gene>
<accession>A0ABW4ZCL1</accession>
<evidence type="ECO:0000256" key="5">
    <source>
        <dbReference type="ARBA" id="ARBA00022801"/>
    </source>
</evidence>
<dbReference type="RefSeq" id="WP_377087640.1">
    <property type="nucleotide sequence ID" value="NZ_JBHSJL010000014.1"/>
</dbReference>
<evidence type="ECO:0000256" key="1">
    <source>
        <dbReference type="ARBA" id="ARBA00001913"/>
    </source>
</evidence>
<comment type="similarity">
    <text evidence="2">Belongs to the sulfatase family.</text>
</comment>
<keyword evidence="3" id="KW-0479">Metal-binding</keyword>
<evidence type="ECO:0000256" key="7">
    <source>
        <dbReference type="SAM" id="MobiDB-lite"/>
    </source>
</evidence>
<reference evidence="11" key="1">
    <citation type="journal article" date="2019" name="Int. J. Syst. Evol. Microbiol.">
        <title>The Global Catalogue of Microorganisms (GCM) 10K type strain sequencing project: providing services to taxonomists for standard genome sequencing and annotation.</title>
        <authorList>
            <consortium name="The Broad Institute Genomics Platform"/>
            <consortium name="The Broad Institute Genome Sequencing Center for Infectious Disease"/>
            <person name="Wu L."/>
            <person name="Ma J."/>
        </authorList>
    </citation>
    <scope>NUCLEOTIDE SEQUENCE [LARGE SCALE GENOMIC DNA]</scope>
    <source>
        <strain evidence="11">CCUG 57942</strain>
    </source>
</reference>
<feature type="domain" description="Fibronectin type-III" evidence="9">
    <location>
        <begin position="685"/>
        <end position="784"/>
    </location>
</feature>
<dbReference type="Gene3D" id="2.60.40.3440">
    <property type="match status" value="1"/>
</dbReference>